<evidence type="ECO:0000313" key="4">
    <source>
        <dbReference type="Proteomes" id="UP001470230"/>
    </source>
</evidence>
<keyword evidence="1" id="KW-0677">Repeat</keyword>
<dbReference type="Gene3D" id="2.130.10.30">
    <property type="entry name" value="Regulator of chromosome condensation 1/beta-lactamase-inhibitor protein II"/>
    <property type="match status" value="2"/>
</dbReference>
<dbReference type="InterPro" id="IPR000408">
    <property type="entry name" value="Reg_chr_condens"/>
</dbReference>
<evidence type="ECO:0000313" key="3">
    <source>
        <dbReference type="EMBL" id="KAK8880983.1"/>
    </source>
</evidence>
<keyword evidence="4" id="KW-1185">Reference proteome</keyword>
<dbReference type="PROSITE" id="PS50012">
    <property type="entry name" value="RCC1_3"/>
    <property type="match status" value="1"/>
</dbReference>
<comment type="caution">
    <text evidence="3">The sequence shown here is derived from an EMBL/GenBank/DDBJ whole genome shotgun (WGS) entry which is preliminary data.</text>
</comment>
<feature type="repeat" description="RCC1" evidence="2">
    <location>
        <begin position="253"/>
        <end position="300"/>
    </location>
</feature>
<dbReference type="InterPro" id="IPR051210">
    <property type="entry name" value="Ub_ligase/GEF_domain"/>
</dbReference>
<gene>
    <name evidence="3" type="ORF">M9Y10_003691</name>
</gene>
<reference evidence="3 4" key="1">
    <citation type="submission" date="2024-04" db="EMBL/GenBank/DDBJ databases">
        <title>Tritrichomonas musculus Genome.</title>
        <authorList>
            <person name="Alves-Ferreira E."/>
            <person name="Grigg M."/>
            <person name="Lorenzi H."/>
            <person name="Galac M."/>
        </authorList>
    </citation>
    <scope>NUCLEOTIDE SEQUENCE [LARGE SCALE GENOMIC DNA]</scope>
    <source>
        <strain evidence="3 4">EAF2021</strain>
    </source>
</reference>
<dbReference type="PANTHER" id="PTHR22870:SF408">
    <property type="entry name" value="OS09G0560450 PROTEIN"/>
    <property type="match status" value="1"/>
</dbReference>
<evidence type="ECO:0000256" key="1">
    <source>
        <dbReference type="ARBA" id="ARBA00022737"/>
    </source>
</evidence>
<protein>
    <submittedName>
        <fullName evidence="3">Uncharacterized protein</fullName>
    </submittedName>
</protein>
<dbReference type="Proteomes" id="UP001470230">
    <property type="component" value="Unassembled WGS sequence"/>
</dbReference>
<accession>A0ABR2JRB1</accession>
<proteinExistence type="predicted"/>
<dbReference type="PANTHER" id="PTHR22870">
    <property type="entry name" value="REGULATOR OF CHROMOSOME CONDENSATION"/>
    <property type="match status" value="1"/>
</dbReference>
<dbReference type="InterPro" id="IPR009091">
    <property type="entry name" value="RCC1/BLIP-II"/>
</dbReference>
<evidence type="ECO:0000256" key="2">
    <source>
        <dbReference type="PROSITE-ProRule" id="PRU00235"/>
    </source>
</evidence>
<dbReference type="EMBL" id="JAPFFF010000010">
    <property type="protein sequence ID" value="KAK8880983.1"/>
    <property type="molecule type" value="Genomic_DNA"/>
</dbReference>
<name>A0ABR2JRB1_9EUKA</name>
<sequence>MKVAGNNKKFSLGEKSNTSTRGIPCISPPLDSHLNISSLLSYSACSQHSVWVTKDGQCYGIGSNENGEISNTLRRGFFEKEEVIEHKDDKNRECKFISAVCGDPYTLYLVSTLSNESNILIYCHSSICGSTPPLFVSLNNRNPIHLFGGLYTSAAVDDEGAIMVIRKDHVLSTISVFEWTTLPDSEKVVSVACCNRSVIVSSSNGNVYEASIEDSNPQGKNELIFTLVEELKGKFVIEVSGKMNNCAAVCRDGHVFGRGENYGNGRIGPTSIFTEISTLNAYKIVSASMGYFHSLFITSEQKVLACGWNVYGQCLTNRPGKSLDIPVETTITSDATFCIAGSCLSIVFIGCETPPNMPNKPICTFIIKNLEKNNIEL</sequence>
<dbReference type="SUPFAM" id="SSF50985">
    <property type="entry name" value="RCC1/BLIP-II"/>
    <property type="match status" value="1"/>
</dbReference>
<dbReference type="Pfam" id="PF13540">
    <property type="entry name" value="RCC1_2"/>
    <property type="match status" value="1"/>
</dbReference>
<organism evidence="3 4">
    <name type="scientific">Tritrichomonas musculus</name>
    <dbReference type="NCBI Taxonomy" id="1915356"/>
    <lineage>
        <taxon>Eukaryota</taxon>
        <taxon>Metamonada</taxon>
        <taxon>Parabasalia</taxon>
        <taxon>Tritrichomonadida</taxon>
        <taxon>Tritrichomonadidae</taxon>
        <taxon>Tritrichomonas</taxon>
    </lineage>
</organism>